<dbReference type="PANTHER" id="PTHR13059">
    <property type="entry name" value="HMG-BOX TRANSCRIPTION FACTOR BBX"/>
    <property type="match status" value="1"/>
</dbReference>
<comment type="caution">
    <text evidence="7">The sequence shown here is derived from an EMBL/GenBank/DDBJ whole genome shotgun (WGS) entry which is preliminary data.</text>
</comment>
<keyword evidence="3" id="KW-0238">DNA-binding</keyword>
<evidence type="ECO:0000256" key="2">
    <source>
        <dbReference type="ARBA" id="ARBA00023015"/>
    </source>
</evidence>
<dbReference type="EMBL" id="VZRC01000084">
    <property type="protein sequence ID" value="NWS54302.1"/>
    <property type="molecule type" value="Genomic_DNA"/>
</dbReference>
<dbReference type="GO" id="GO:0000977">
    <property type="term" value="F:RNA polymerase II transcription regulatory region sequence-specific DNA binding"/>
    <property type="evidence" value="ECO:0007669"/>
    <property type="project" value="TreeGrafter"/>
</dbReference>
<sequence>WGAERLTEPSRKKPRPVSNVKGSVLDTKSPKKKVKSKEKKTSKEKSTETTKESKPPDFLSIAASKEVPCEASDNIKVEPLTPTEEVVPQSLPGQVKTEDSDCVKKVETCGSRKSERSCKGALYKTLVSEGMLTSLRANVDRGKRSSGKGNSSDHEGCWNEENWSFSQSGASGNKKLKKPKPKEEFVFGLAKLEEEFEKKFNSLPQYSPITFDRRNSAVPRKKRKVGSSSSEQPKSNKGSFQSKKKNLFYKIVSKFKHRKKLNVPDTGTATCWHLLLESVLYRLFDTLLLLKCYCLSHTILSEDRNSSESAWKNKISISALNTPEPAMMHEPLVGSQKRKARKTKITHLVRTADGRVSPAGGTQ</sequence>
<organism evidence="7 8">
    <name type="scientific">Chunga burmeisteri</name>
    <name type="common">Black-legged seriema</name>
    <dbReference type="NCBI Taxonomy" id="1352770"/>
    <lineage>
        <taxon>Eukaryota</taxon>
        <taxon>Metazoa</taxon>
        <taxon>Chordata</taxon>
        <taxon>Craniata</taxon>
        <taxon>Vertebrata</taxon>
        <taxon>Euteleostomi</taxon>
        <taxon>Archelosauria</taxon>
        <taxon>Archosauria</taxon>
        <taxon>Dinosauria</taxon>
        <taxon>Saurischia</taxon>
        <taxon>Theropoda</taxon>
        <taxon>Coelurosauria</taxon>
        <taxon>Aves</taxon>
        <taxon>Neognathae</taxon>
        <taxon>Neoaves</taxon>
        <taxon>Telluraves</taxon>
        <taxon>Australaves</taxon>
        <taxon>Cariamiformes</taxon>
        <taxon>Cariamidae</taxon>
        <taxon>Chunga</taxon>
    </lineage>
</organism>
<dbReference type="GO" id="GO:0000981">
    <property type="term" value="F:DNA-binding transcription factor activity, RNA polymerase II-specific"/>
    <property type="evidence" value="ECO:0007669"/>
    <property type="project" value="TreeGrafter"/>
</dbReference>
<gene>
    <name evidence="7" type="primary">Bbx</name>
    <name evidence="7" type="ORF">CHUBUR_R00292</name>
</gene>
<feature type="compositionally biased region" description="Polar residues" evidence="6">
    <location>
        <begin position="226"/>
        <end position="240"/>
    </location>
</feature>
<reference evidence="7 8" key="1">
    <citation type="submission" date="2019-09" db="EMBL/GenBank/DDBJ databases">
        <title>Bird 10,000 Genomes (B10K) Project - Family phase.</title>
        <authorList>
            <person name="Zhang G."/>
        </authorList>
    </citation>
    <scope>NUCLEOTIDE SEQUENCE [LARGE SCALE GENOMIC DNA]</scope>
    <source>
        <strain evidence="7">B10K-CU-031-22</strain>
    </source>
</reference>
<keyword evidence="1" id="KW-0597">Phosphoprotein</keyword>
<keyword evidence="2" id="KW-0805">Transcription regulation</keyword>
<proteinExistence type="predicted"/>
<feature type="region of interest" description="Disordered" evidence="6">
    <location>
        <begin position="76"/>
        <end position="99"/>
    </location>
</feature>
<evidence type="ECO:0000256" key="1">
    <source>
        <dbReference type="ARBA" id="ARBA00022553"/>
    </source>
</evidence>
<feature type="region of interest" description="Disordered" evidence="6">
    <location>
        <begin position="1"/>
        <end position="59"/>
    </location>
</feature>
<dbReference type="AlphaFoldDB" id="A0A7K5GBK2"/>
<feature type="compositionally biased region" description="Basic and acidic residues" evidence="6">
    <location>
        <begin position="1"/>
        <end position="11"/>
    </location>
</feature>
<keyword evidence="8" id="KW-1185">Reference proteome</keyword>
<dbReference type="InterPro" id="IPR052412">
    <property type="entry name" value="CC-Dev_Transcription_Reg"/>
</dbReference>
<feature type="non-terminal residue" evidence="7">
    <location>
        <position position="1"/>
    </location>
</feature>
<evidence type="ECO:0000256" key="5">
    <source>
        <dbReference type="ARBA" id="ARBA00023242"/>
    </source>
</evidence>
<name>A0A7K5GBK2_9AVES</name>
<feature type="compositionally biased region" description="Basic and acidic residues" evidence="6">
    <location>
        <begin position="39"/>
        <end position="55"/>
    </location>
</feature>
<dbReference type="PANTHER" id="PTHR13059:SF10">
    <property type="entry name" value="HMG BOX TRANSCRIPTION FACTOR BBX"/>
    <property type="match status" value="1"/>
</dbReference>
<evidence type="ECO:0000313" key="7">
    <source>
        <dbReference type="EMBL" id="NWS54302.1"/>
    </source>
</evidence>
<dbReference type="OrthoDB" id="2377365at2759"/>
<evidence type="ECO:0000256" key="4">
    <source>
        <dbReference type="ARBA" id="ARBA00023163"/>
    </source>
</evidence>
<evidence type="ECO:0000313" key="8">
    <source>
        <dbReference type="Proteomes" id="UP000541181"/>
    </source>
</evidence>
<feature type="region of interest" description="Disordered" evidence="6">
    <location>
        <begin position="136"/>
        <end position="158"/>
    </location>
</feature>
<accession>A0A7K5GBK2</accession>
<evidence type="ECO:0000256" key="3">
    <source>
        <dbReference type="ARBA" id="ARBA00023125"/>
    </source>
</evidence>
<feature type="region of interest" description="Disordered" evidence="6">
    <location>
        <begin position="214"/>
        <end position="240"/>
    </location>
</feature>
<protein>
    <submittedName>
        <fullName evidence="7">BBX factor</fullName>
    </submittedName>
</protein>
<dbReference type="Proteomes" id="UP000541181">
    <property type="component" value="Unassembled WGS sequence"/>
</dbReference>
<keyword evidence="5" id="KW-0539">Nucleus</keyword>
<feature type="non-terminal residue" evidence="7">
    <location>
        <position position="363"/>
    </location>
</feature>
<evidence type="ECO:0000256" key="6">
    <source>
        <dbReference type="SAM" id="MobiDB-lite"/>
    </source>
</evidence>
<dbReference type="GO" id="GO:0005634">
    <property type="term" value="C:nucleus"/>
    <property type="evidence" value="ECO:0007669"/>
    <property type="project" value="TreeGrafter"/>
</dbReference>
<keyword evidence="4" id="KW-0804">Transcription</keyword>